<dbReference type="AlphaFoldDB" id="A0A0K2V2I8"/>
<organism evidence="1">
    <name type="scientific">Lepeophtheirus salmonis</name>
    <name type="common">Salmon louse</name>
    <name type="synonym">Caligus salmonis</name>
    <dbReference type="NCBI Taxonomy" id="72036"/>
    <lineage>
        <taxon>Eukaryota</taxon>
        <taxon>Metazoa</taxon>
        <taxon>Ecdysozoa</taxon>
        <taxon>Arthropoda</taxon>
        <taxon>Crustacea</taxon>
        <taxon>Multicrustacea</taxon>
        <taxon>Hexanauplia</taxon>
        <taxon>Copepoda</taxon>
        <taxon>Siphonostomatoida</taxon>
        <taxon>Caligidae</taxon>
        <taxon>Lepeophtheirus</taxon>
    </lineage>
</organism>
<name>A0A0K2V2I8_LEPSM</name>
<reference evidence="1" key="1">
    <citation type="submission" date="2014-05" db="EMBL/GenBank/DDBJ databases">
        <authorList>
            <person name="Chronopoulou M."/>
        </authorList>
    </citation>
    <scope>NUCLEOTIDE SEQUENCE</scope>
    <source>
        <tissue evidence="1">Whole organism</tissue>
    </source>
</reference>
<evidence type="ECO:0000313" key="1">
    <source>
        <dbReference type="EMBL" id="CDW44714.1"/>
    </source>
</evidence>
<proteinExistence type="predicted"/>
<sequence length="53" mass="5932">MNLTISYNIFPTLMIFKMSRVPPLYSSNQLPPPPSLDISTVLPSSDSVDFFLV</sequence>
<protein>
    <submittedName>
        <fullName evidence="1">Uncharacterized protein</fullName>
    </submittedName>
</protein>
<dbReference type="EMBL" id="HACA01027353">
    <property type="protein sequence ID" value="CDW44714.1"/>
    <property type="molecule type" value="Transcribed_RNA"/>
</dbReference>
<accession>A0A0K2V2I8</accession>